<reference evidence="1 2" key="1">
    <citation type="submission" date="2024-08" db="EMBL/GenBank/DDBJ databases">
        <authorList>
            <person name="Cucini C."/>
            <person name="Frati F."/>
        </authorList>
    </citation>
    <scope>NUCLEOTIDE SEQUENCE [LARGE SCALE GENOMIC DNA]</scope>
</reference>
<sequence length="109" mass="12603">MRSCLRHNNTHYVPCLFSPQNLPVQKKRSDWLLHSLRLKKCILCVYIKVTRERSLENLYFYMSSQPAVPPPSSNNWASIQITKPSYDGDTGCSCKTISILNINRLQECI</sequence>
<dbReference type="EMBL" id="CAXLJM020000032">
    <property type="protein sequence ID" value="CAL8099694.1"/>
    <property type="molecule type" value="Genomic_DNA"/>
</dbReference>
<organism evidence="1 2">
    <name type="scientific">Orchesella dallaii</name>
    <dbReference type="NCBI Taxonomy" id="48710"/>
    <lineage>
        <taxon>Eukaryota</taxon>
        <taxon>Metazoa</taxon>
        <taxon>Ecdysozoa</taxon>
        <taxon>Arthropoda</taxon>
        <taxon>Hexapoda</taxon>
        <taxon>Collembola</taxon>
        <taxon>Entomobryomorpha</taxon>
        <taxon>Entomobryoidea</taxon>
        <taxon>Orchesellidae</taxon>
        <taxon>Orchesellinae</taxon>
        <taxon>Orchesella</taxon>
    </lineage>
</organism>
<name>A0ABP1QKC9_9HEXA</name>
<accession>A0ABP1QKC9</accession>
<proteinExistence type="predicted"/>
<gene>
    <name evidence="1" type="ORF">ODALV1_LOCUS10315</name>
</gene>
<evidence type="ECO:0000313" key="1">
    <source>
        <dbReference type="EMBL" id="CAL8099694.1"/>
    </source>
</evidence>
<comment type="caution">
    <text evidence="1">The sequence shown here is derived from an EMBL/GenBank/DDBJ whole genome shotgun (WGS) entry which is preliminary data.</text>
</comment>
<dbReference type="Proteomes" id="UP001642540">
    <property type="component" value="Unassembled WGS sequence"/>
</dbReference>
<protein>
    <submittedName>
        <fullName evidence="1">Uncharacterized protein</fullName>
    </submittedName>
</protein>
<evidence type="ECO:0000313" key="2">
    <source>
        <dbReference type="Proteomes" id="UP001642540"/>
    </source>
</evidence>
<keyword evidence="2" id="KW-1185">Reference proteome</keyword>